<gene>
    <name evidence="1" type="ORF">EB820_25525</name>
</gene>
<name>A0A3M8A3W4_9BACL</name>
<dbReference type="AlphaFoldDB" id="A0A3M8A3W4"/>
<reference evidence="1 2" key="1">
    <citation type="submission" date="2018-10" db="EMBL/GenBank/DDBJ databases">
        <title>Phylogenomics of Brevibacillus.</title>
        <authorList>
            <person name="Dunlap C."/>
        </authorList>
    </citation>
    <scope>NUCLEOTIDE SEQUENCE [LARGE SCALE GENOMIC DNA]</scope>
    <source>
        <strain evidence="1 2">NRRL NRS 1219</strain>
    </source>
</reference>
<protein>
    <submittedName>
        <fullName evidence="1">Uncharacterized protein</fullName>
    </submittedName>
</protein>
<evidence type="ECO:0000313" key="1">
    <source>
        <dbReference type="EMBL" id="RNB45860.1"/>
    </source>
</evidence>
<dbReference type="Proteomes" id="UP000276178">
    <property type="component" value="Unassembled WGS sequence"/>
</dbReference>
<evidence type="ECO:0000313" key="2">
    <source>
        <dbReference type="Proteomes" id="UP000276178"/>
    </source>
</evidence>
<organism evidence="1 2">
    <name type="scientific">Brevibacillus agri</name>
    <dbReference type="NCBI Taxonomy" id="51101"/>
    <lineage>
        <taxon>Bacteria</taxon>
        <taxon>Bacillati</taxon>
        <taxon>Bacillota</taxon>
        <taxon>Bacilli</taxon>
        <taxon>Bacillales</taxon>
        <taxon>Paenibacillaceae</taxon>
        <taxon>Brevibacillus</taxon>
    </lineage>
</organism>
<proteinExistence type="predicted"/>
<comment type="caution">
    <text evidence="1">The sequence shown here is derived from an EMBL/GenBank/DDBJ whole genome shotgun (WGS) entry which is preliminary data.</text>
</comment>
<accession>A0A3M8A3W4</accession>
<sequence>MYSLALAFLELTEQLMLEMANLRRPSPDRRLAEQQVIQVLELLDDLSRFVLHSSLNQLEGYCSPSAAFSTAFKQRLKDSILPLKKYGEPGGPVRSVVQTHGNYQAPWLNREVFPGRTKSHKVVGQAKKWKKQP</sequence>
<dbReference type="EMBL" id="RHHN01000127">
    <property type="protein sequence ID" value="RNB45860.1"/>
    <property type="molecule type" value="Genomic_DNA"/>
</dbReference>